<dbReference type="OrthoDB" id="9823128at2"/>
<gene>
    <name evidence="1" type="ORF">SAMN05216553_10336</name>
</gene>
<protein>
    <submittedName>
        <fullName evidence="1">Uncharacterized protein</fullName>
    </submittedName>
</protein>
<name>A0A1G7NIS3_9PSEU</name>
<dbReference type="EMBL" id="FNCC01000003">
    <property type="protein sequence ID" value="SDF73797.1"/>
    <property type="molecule type" value="Genomic_DNA"/>
</dbReference>
<reference evidence="2" key="1">
    <citation type="submission" date="2016-10" db="EMBL/GenBank/DDBJ databases">
        <authorList>
            <person name="Varghese N."/>
            <person name="Submissions S."/>
        </authorList>
    </citation>
    <scope>NUCLEOTIDE SEQUENCE [LARGE SCALE GENOMIC DNA]</scope>
    <source>
        <strain evidence="2">CGMCC 4.3506</strain>
    </source>
</reference>
<sequence length="231" mass="25553">MTSMIFALRAQVRGTVRQSVRRSFTTAVPAAPRGQDWVRWDQRERWADFLTRDVVPPLMAAIEVPEWLRSWLPQQVPGGVPVGGPDKPAADTSRRLPVARLLRMMIEEPGQYLAHRTFNQAVGELWEGTVIDASYPAGKLDPNAPPGIYAVPGLVGVEYGDWCVIFKKGTPGHYFTSVAVTSNTDTNKEEMICIRDIPTSAAYGWCTVTDVLEAKRQYDAHKKAAAAASKK</sequence>
<organism evidence="1 2">
    <name type="scientific">Lentzea fradiae</name>
    <dbReference type="NCBI Taxonomy" id="200378"/>
    <lineage>
        <taxon>Bacteria</taxon>
        <taxon>Bacillati</taxon>
        <taxon>Actinomycetota</taxon>
        <taxon>Actinomycetes</taxon>
        <taxon>Pseudonocardiales</taxon>
        <taxon>Pseudonocardiaceae</taxon>
        <taxon>Lentzea</taxon>
    </lineage>
</organism>
<dbReference type="Proteomes" id="UP000199623">
    <property type="component" value="Unassembled WGS sequence"/>
</dbReference>
<evidence type="ECO:0000313" key="1">
    <source>
        <dbReference type="EMBL" id="SDF73797.1"/>
    </source>
</evidence>
<keyword evidence="2" id="KW-1185">Reference proteome</keyword>
<proteinExistence type="predicted"/>
<dbReference type="STRING" id="200378.SAMN05216553_10336"/>
<accession>A0A1G7NIS3</accession>
<evidence type="ECO:0000313" key="2">
    <source>
        <dbReference type="Proteomes" id="UP000199623"/>
    </source>
</evidence>
<dbReference type="AlphaFoldDB" id="A0A1G7NIS3"/>
<dbReference type="RefSeq" id="WP_090047003.1">
    <property type="nucleotide sequence ID" value="NZ_FNCC01000003.1"/>
</dbReference>